<accession>R7B457</accession>
<evidence type="ECO:0000313" key="3">
    <source>
        <dbReference type="Proteomes" id="UP000018141"/>
    </source>
</evidence>
<sequence>MSNITDKKISHAFLIEFIILGAIGIFIFSSHAYQDFCETMRHGLTVWDALFDGKLIDFYAYCGGNNGGIYCGSDTLGTYMDARYDFTIYVIFAIWNFPLWLIEHFGGGNIQNSFIAMLYAKSMLLAAVAVTGRLIIMISAKITGNTQSTPGLVLSYLSSCTLLASLLIIGQYDVLALIFILAGVYFYLNDNRRYFLICFIIANSMKYFGLLYLLPLLCLKEKNPLKLIGQLALSMSLSVFWKIFFSLGTYGTAVLSNNDGLISMLTDYQVFSGVSIFWVSYLALVIHCYKRKDMSQARHYHEVIFAGFVTYMLLYTATPAYPYWVVLLIPFMTIMLHTSGSLYGLNTWLTIMFESALLIKHYTWYPWCYSRVTYGNMLLYKLCPNKAVGAPDIGRYINYWIEKFPTWHIPVMLSTVFTAAGFALILLNRPKEAGDSGDSALTYTQNPVLMRIRLAISLLILLIPDIYYIGVTSGVLKNMQP</sequence>
<feature type="transmembrane region" description="Helical" evidence="1">
    <location>
        <begin position="231"/>
        <end position="250"/>
    </location>
</feature>
<feature type="transmembrane region" description="Helical" evidence="1">
    <location>
        <begin position="156"/>
        <end position="188"/>
    </location>
</feature>
<comment type="caution">
    <text evidence="2">The sequence shown here is derived from an EMBL/GenBank/DDBJ whole genome shotgun (WGS) entry which is preliminary data.</text>
</comment>
<keyword evidence="1" id="KW-0812">Transmembrane</keyword>
<name>R7B457_9FIRM</name>
<dbReference type="Proteomes" id="UP000018141">
    <property type="component" value="Unassembled WGS sequence"/>
</dbReference>
<feature type="transmembrane region" description="Helical" evidence="1">
    <location>
        <begin position="407"/>
        <end position="428"/>
    </location>
</feature>
<proteinExistence type="predicted"/>
<feature type="transmembrane region" description="Helical" evidence="1">
    <location>
        <begin position="270"/>
        <end position="288"/>
    </location>
</feature>
<feature type="transmembrane region" description="Helical" evidence="1">
    <location>
        <begin position="86"/>
        <end position="102"/>
    </location>
</feature>
<feature type="transmembrane region" description="Helical" evidence="1">
    <location>
        <begin position="194"/>
        <end position="219"/>
    </location>
</feature>
<feature type="transmembrane region" description="Helical" evidence="1">
    <location>
        <begin position="114"/>
        <end position="136"/>
    </location>
</feature>
<feature type="transmembrane region" description="Helical" evidence="1">
    <location>
        <begin position="12"/>
        <end position="33"/>
    </location>
</feature>
<gene>
    <name evidence="2" type="ORF">BN656_01896</name>
</gene>
<dbReference type="AlphaFoldDB" id="R7B457"/>
<organism evidence="2 3">
    <name type="scientific">Bacteroides pectinophilus CAG:437</name>
    <dbReference type="NCBI Taxonomy" id="1263051"/>
    <lineage>
        <taxon>Bacteria</taxon>
        <taxon>Bacillati</taxon>
        <taxon>Bacillota</taxon>
        <taxon>Clostridia</taxon>
        <taxon>Eubacteriales</taxon>
    </lineage>
</organism>
<dbReference type="EMBL" id="CBHH010000052">
    <property type="protein sequence ID" value="CDD57966.1"/>
    <property type="molecule type" value="Genomic_DNA"/>
</dbReference>
<reference evidence="2" key="1">
    <citation type="submission" date="2012-11" db="EMBL/GenBank/DDBJ databases">
        <title>Dependencies among metagenomic species, viruses, plasmids and units of genetic variation.</title>
        <authorList>
            <person name="Nielsen H.B."/>
            <person name="Almeida M."/>
            <person name="Juncker A.S."/>
            <person name="Rasmussen S."/>
            <person name="Li J."/>
            <person name="Sunagawa S."/>
            <person name="Plichta D."/>
            <person name="Gautier L."/>
            <person name="Le Chatelier E."/>
            <person name="Peletier E."/>
            <person name="Bonde I."/>
            <person name="Nielsen T."/>
            <person name="Manichanh C."/>
            <person name="Arumugam M."/>
            <person name="Batto J."/>
            <person name="Santos M.B.Q.D."/>
            <person name="Blom N."/>
            <person name="Borruel N."/>
            <person name="Burgdorf K.S."/>
            <person name="Boumezbeur F."/>
            <person name="Casellas F."/>
            <person name="Dore J."/>
            <person name="Guarner F."/>
            <person name="Hansen T."/>
            <person name="Hildebrand F."/>
            <person name="Kaas R.S."/>
            <person name="Kennedy S."/>
            <person name="Kristiansen K."/>
            <person name="Kultima J.R."/>
            <person name="Leonard P."/>
            <person name="Levenez F."/>
            <person name="Lund O."/>
            <person name="Moumen B."/>
            <person name="Le Paslier D."/>
            <person name="Pons N."/>
            <person name="Pedersen O."/>
            <person name="Prifti E."/>
            <person name="Qin J."/>
            <person name="Raes J."/>
            <person name="Tap J."/>
            <person name="Tims S."/>
            <person name="Ussery D.W."/>
            <person name="Yamada T."/>
            <person name="MetaHit consortium"/>
            <person name="Renault P."/>
            <person name="Sicheritz-Ponten T."/>
            <person name="Bork P."/>
            <person name="Wang J."/>
            <person name="Brunak S."/>
            <person name="Ehrlich S.D."/>
        </authorList>
    </citation>
    <scope>NUCLEOTIDE SEQUENCE [LARGE SCALE GENOMIC DNA]</scope>
</reference>
<evidence type="ECO:0000313" key="2">
    <source>
        <dbReference type="EMBL" id="CDD57966.1"/>
    </source>
</evidence>
<evidence type="ECO:0000256" key="1">
    <source>
        <dbReference type="SAM" id="Phobius"/>
    </source>
</evidence>
<keyword evidence="1" id="KW-1133">Transmembrane helix</keyword>
<feature type="transmembrane region" description="Helical" evidence="1">
    <location>
        <begin position="448"/>
        <end position="469"/>
    </location>
</feature>
<keyword evidence="1" id="KW-0472">Membrane</keyword>
<protein>
    <submittedName>
        <fullName evidence="2">Uncharacterized protein</fullName>
    </submittedName>
</protein>